<keyword evidence="2" id="KW-1185">Reference proteome</keyword>
<evidence type="ECO:0000313" key="1">
    <source>
        <dbReference type="EMBL" id="RUL52017.1"/>
    </source>
</evidence>
<organism evidence="1 2">
    <name type="scientific">Lysinibacillus antri</name>
    <dbReference type="NCBI Taxonomy" id="2498145"/>
    <lineage>
        <taxon>Bacteria</taxon>
        <taxon>Bacillati</taxon>
        <taxon>Bacillota</taxon>
        <taxon>Bacilli</taxon>
        <taxon>Bacillales</taxon>
        <taxon>Bacillaceae</taxon>
        <taxon>Lysinibacillus</taxon>
    </lineage>
</organism>
<name>A0A3S0PPE0_9BACI</name>
<dbReference type="AlphaFoldDB" id="A0A3S0PPE0"/>
<accession>A0A3S0PPE0</accession>
<proteinExistence type="predicted"/>
<protein>
    <submittedName>
        <fullName evidence="1">Uncharacterized protein</fullName>
    </submittedName>
</protein>
<gene>
    <name evidence="1" type="ORF">EK386_10495</name>
</gene>
<dbReference type="RefSeq" id="WP_126659122.1">
    <property type="nucleotide sequence ID" value="NZ_RYYR01000012.1"/>
</dbReference>
<reference evidence="1 2" key="1">
    <citation type="submission" date="2018-12" db="EMBL/GenBank/DDBJ databases">
        <title>Lysinibacillus antri sp. nov., isolated from a cave soil.</title>
        <authorList>
            <person name="Narsing Rao M.P."/>
            <person name="Zhang H."/>
            <person name="Dong Z.-Y."/>
            <person name="Niu X.-K."/>
            <person name="Zhang K."/>
            <person name="Fang B.-Z."/>
            <person name="Kang Y.-Q."/>
            <person name="Xiao M."/>
            <person name="Li W.-J."/>
        </authorList>
    </citation>
    <scope>NUCLEOTIDE SEQUENCE [LARGE SCALE GENOMIC DNA]</scope>
    <source>
        <strain evidence="1 2">SYSU K30002</strain>
    </source>
</reference>
<dbReference type="EMBL" id="RYYR01000012">
    <property type="protein sequence ID" value="RUL52017.1"/>
    <property type="molecule type" value="Genomic_DNA"/>
</dbReference>
<dbReference type="Proteomes" id="UP000287910">
    <property type="component" value="Unassembled WGS sequence"/>
</dbReference>
<comment type="caution">
    <text evidence="1">The sequence shown here is derived from an EMBL/GenBank/DDBJ whole genome shotgun (WGS) entry which is preliminary data.</text>
</comment>
<evidence type="ECO:0000313" key="2">
    <source>
        <dbReference type="Proteomes" id="UP000287910"/>
    </source>
</evidence>
<sequence>MMLDRQKLVESQTVVKKIANGINPIDDTPFNDTSFLTTPQVIQPIFYLFNYMFHIANGNISSRQRPKQFFITNEQLDNVVLPEGKIGIMEFAKAINEVIDPTISKKLNGAMINKKLKELQILSEAIDEEGHRRTITNENSEAYGIESVTKSFRGREYQKVVFNEVGKQFLLKNLKQLMN</sequence>